<evidence type="ECO:0000256" key="3">
    <source>
        <dbReference type="SAM" id="MobiDB-lite"/>
    </source>
</evidence>
<dbReference type="SMART" id="SM00324">
    <property type="entry name" value="RhoGAP"/>
    <property type="match status" value="1"/>
</dbReference>
<dbReference type="GO" id="GO:0005933">
    <property type="term" value="C:cellular bud"/>
    <property type="evidence" value="ECO:0007669"/>
    <property type="project" value="UniProtKB-ARBA"/>
</dbReference>
<dbReference type="PROSITE" id="PS51741">
    <property type="entry name" value="F_BAR"/>
    <property type="match status" value="1"/>
</dbReference>
<feature type="compositionally biased region" description="Polar residues" evidence="3">
    <location>
        <begin position="402"/>
        <end position="454"/>
    </location>
</feature>
<dbReference type="GO" id="GO:0007165">
    <property type="term" value="P:signal transduction"/>
    <property type="evidence" value="ECO:0007669"/>
    <property type="project" value="InterPro"/>
</dbReference>
<dbReference type="PANTHER" id="PTHR23176:SF128">
    <property type="entry name" value="RHO GTPASE-ACTIVATING PROTEIN RGD1"/>
    <property type="match status" value="1"/>
</dbReference>
<evidence type="ECO:0000259" key="4">
    <source>
        <dbReference type="PROSITE" id="PS50238"/>
    </source>
</evidence>
<dbReference type="InterPro" id="IPR000198">
    <property type="entry name" value="RhoGAP_dom"/>
</dbReference>
<keyword evidence="1" id="KW-0343">GTPase activation</keyword>
<evidence type="ECO:0000259" key="5">
    <source>
        <dbReference type="PROSITE" id="PS51741"/>
    </source>
</evidence>
<dbReference type="PANTHER" id="PTHR23176">
    <property type="entry name" value="RHO/RAC/CDC GTPASE-ACTIVATING PROTEIN"/>
    <property type="match status" value="1"/>
</dbReference>
<evidence type="ECO:0000313" key="7">
    <source>
        <dbReference type="Proteomes" id="UP000644660"/>
    </source>
</evidence>
<dbReference type="Proteomes" id="UP000644660">
    <property type="component" value="Unassembled WGS sequence"/>
</dbReference>
<feature type="region of interest" description="Disordered" evidence="3">
    <location>
        <begin position="400"/>
        <end position="467"/>
    </location>
</feature>
<evidence type="ECO:0000313" key="6">
    <source>
        <dbReference type="EMBL" id="CAB4254540.1"/>
    </source>
</evidence>
<organism evidence="6 7">
    <name type="scientific">Maudiozyma barnettii</name>
    <dbReference type="NCBI Taxonomy" id="61262"/>
    <lineage>
        <taxon>Eukaryota</taxon>
        <taxon>Fungi</taxon>
        <taxon>Dikarya</taxon>
        <taxon>Ascomycota</taxon>
        <taxon>Saccharomycotina</taxon>
        <taxon>Saccharomycetes</taxon>
        <taxon>Saccharomycetales</taxon>
        <taxon>Saccharomycetaceae</taxon>
        <taxon>Maudiozyma</taxon>
    </lineage>
</organism>
<evidence type="ECO:0000256" key="2">
    <source>
        <dbReference type="PROSITE-ProRule" id="PRU01077"/>
    </source>
</evidence>
<name>A0A8H2VFD1_9SACH</name>
<dbReference type="EMBL" id="CAEFZW010000004">
    <property type="protein sequence ID" value="CAB4254540.1"/>
    <property type="molecule type" value="Genomic_DNA"/>
</dbReference>
<dbReference type="Gene3D" id="1.10.555.10">
    <property type="entry name" value="Rho GTPase activation protein"/>
    <property type="match status" value="1"/>
</dbReference>
<keyword evidence="7" id="KW-1185">Reference proteome</keyword>
<dbReference type="GeneID" id="64857539"/>
<gene>
    <name evidence="6" type="ORF">KABA2_04S08624</name>
</gene>
<accession>A0A8H2VFD1</accession>
<dbReference type="InterPro" id="IPR001060">
    <property type="entry name" value="FCH_dom"/>
</dbReference>
<dbReference type="RefSeq" id="XP_041406384.1">
    <property type="nucleotide sequence ID" value="XM_041550450.1"/>
</dbReference>
<dbReference type="SMART" id="SM00055">
    <property type="entry name" value="FCH"/>
    <property type="match status" value="1"/>
</dbReference>
<dbReference type="AlphaFoldDB" id="A0A8H2VFD1"/>
<dbReference type="Pfam" id="PF00611">
    <property type="entry name" value="FCH"/>
    <property type="match status" value="1"/>
</dbReference>
<dbReference type="SUPFAM" id="SSF103657">
    <property type="entry name" value="BAR/IMD domain-like"/>
    <property type="match status" value="1"/>
</dbReference>
<dbReference type="SUPFAM" id="SSF48350">
    <property type="entry name" value="GTPase activation domain, GAP"/>
    <property type="match status" value="1"/>
</dbReference>
<dbReference type="Pfam" id="PF00620">
    <property type="entry name" value="RhoGAP"/>
    <property type="match status" value="1"/>
</dbReference>
<dbReference type="PROSITE" id="PS50238">
    <property type="entry name" value="RHOGAP"/>
    <property type="match status" value="1"/>
</dbReference>
<reference evidence="6 7" key="1">
    <citation type="submission" date="2020-05" db="EMBL/GenBank/DDBJ databases">
        <authorList>
            <person name="Casaregola S."/>
            <person name="Devillers H."/>
            <person name="Grondin C."/>
        </authorList>
    </citation>
    <scope>NUCLEOTIDE SEQUENCE [LARGE SCALE GENOMIC DNA]</scope>
    <source>
        <strain evidence="6 7">CLIB 1767</strain>
    </source>
</reference>
<dbReference type="GO" id="GO:0005938">
    <property type="term" value="C:cell cortex"/>
    <property type="evidence" value="ECO:0007669"/>
    <property type="project" value="UniProtKB-ARBA"/>
</dbReference>
<dbReference type="OrthoDB" id="437889at2759"/>
<proteinExistence type="predicted"/>
<keyword evidence="2" id="KW-0175">Coiled coil</keyword>
<dbReference type="InterPro" id="IPR050729">
    <property type="entry name" value="Rho-GAP"/>
</dbReference>
<evidence type="ECO:0000256" key="1">
    <source>
        <dbReference type="ARBA" id="ARBA00022468"/>
    </source>
</evidence>
<sequence>MSGDSLSASLGDISLSGDEETFTYKPIKDDQSNKTSNNINTENQRTLLDAPEIQKVMNSDIAINALLTRLKQSLLTCEEFTKFLRKKYLFEEEHTEELSKQYKHFFTTTNGVSSLRKMIHEILEFDGKLAKVKQSYLTALQKMYDEISALLLTITKMRKSVKENSRRLEKDVVDAIHAAEKAQSRYISLCQDYEKVRMADPSKTKLTLRGSRTTKEQEEDLLRKIDSADLEYKQRVDHSDSLRHNFLTRERPRIVQQLKDLILELDTAMAIQLQKYTIWTENLILNSGVTVSPFDKPHNSMKGIANSVKNEQDLYNFLNKYNSSSKSGLLLNKNLIPVEYKKHPSMMKRRNSVNKAPPKFAVDPARNSIPKRILSTHNESPFQHSPSTNFGTPIIASSSSSKYTTATPMGTSQLSSTKSRSFVPLNQPQQPRKSIDTFNNNDKQTNIVNSNMTGGKSGNFPSLDPGKGDTRMPSISNTLASVDTADSDRPVSYVQTDGRMPAGVQNNFKTFGVPLENLIEYEQDMVPAIVRQCIFVIDKYGLQLEGIYRKSANVLDVSKLKEEIDKDPSNISMILPGNNHSDSDIYLVGSLLKSFFSLLPDPLVPSVIGPELKTCISIEDPKTRKNYMHNLLYKLPDAQYWTLRSLLFHLKRVIANEESNRMNQKAVCIIWGPTVVPINEEEPNDVNYQIASMEVLLDVADQAFEPE</sequence>
<feature type="domain" description="F-BAR" evidence="5">
    <location>
        <begin position="51"/>
        <end position="313"/>
    </location>
</feature>
<dbReference type="GO" id="GO:0007010">
    <property type="term" value="P:cytoskeleton organization"/>
    <property type="evidence" value="ECO:0007669"/>
    <property type="project" value="UniProtKB-ARBA"/>
</dbReference>
<dbReference type="FunFam" id="1.20.1270.60:FF:000063">
    <property type="entry name" value="Rho GTPase activator"/>
    <property type="match status" value="1"/>
</dbReference>
<dbReference type="InterPro" id="IPR008936">
    <property type="entry name" value="Rho_GTPase_activation_prot"/>
</dbReference>
<dbReference type="Gene3D" id="1.20.1270.60">
    <property type="entry name" value="Arfaptin homology (AH) domain/BAR domain"/>
    <property type="match status" value="1"/>
</dbReference>
<feature type="domain" description="Rho-GAP" evidence="4">
    <location>
        <begin position="513"/>
        <end position="704"/>
    </location>
</feature>
<dbReference type="GO" id="GO:0005096">
    <property type="term" value="F:GTPase activator activity"/>
    <property type="evidence" value="ECO:0007669"/>
    <property type="project" value="UniProtKB-KW"/>
</dbReference>
<comment type="caution">
    <text evidence="6">The sequence shown here is derived from an EMBL/GenBank/DDBJ whole genome shotgun (WGS) entry which is preliminary data.</text>
</comment>
<dbReference type="InterPro" id="IPR031160">
    <property type="entry name" value="F_BAR_dom"/>
</dbReference>
<dbReference type="InterPro" id="IPR027267">
    <property type="entry name" value="AH/BAR_dom_sf"/>
</dbReference>
<protein>
    <submittedName>
        <fullName evidence="6">Similar to Saccharomyces cerevisiae YBR260C RGD1 GTPase-activating protein (RhoGAP) for Rho3p and Rho4p, possibly involved in control of actin cytoskeleton organization</fullName>
    </submittedName>
</protein>